<keyword evidence="15" id="KW-1185">Reference proteome</keyword>
<feature type="compositionally biased region" description="Polar residues" evidence="12">
    <location>
        <begin position="562"/>
        <end position="571"/>
    </location>
</feature>
<dbReference type="GO" id="GO:0005524">
    <property type="term" value="F:ATP binding"/>
    <property type="evidence" value="ECO:0007669"/>
    <property type="project" value="UniProtKB-KW"/>
</dbReference>
<dbReference type="NCBIfam" id="TIGR02397">
    <property type="entry name" value="dnaX_nterm"/>
    <property type="match status" value="1"/>
</dbReference>
<evidence type="ECO:0000256" key="5">
    <source>
        <dbReference type="ARBA" id="ARBA00022723"/>
    </source>
</evidence>
<dbReference type="PANTHER" id="PTHR11669">
    <property type="entry name" value="REPLICATION FACTOR C / DNA POLYMERASE III GAMMA-TAU SUBUNIT"/>
    <property type="match status" value="1"/>
</dbReference>
<dbReference type="FunFam" id="3.40.50.300:FF:000014">
    <property type="entry name" value="DNA polymerase III subunit gamma/tau"/>
    <property type="match status" value="1"/>
</dbReference>
<dbReference type="Pfam" id="PF12169">
    <property type="entry name" value="DNA_pol3_gamma3"/>
    <property type="match status" value="1"/>
</dbReference>
<comment type="function">
    <text evidence="11">DNA polymerase III is a complex, multichain enzyme responsible for most of the replicative synthesis in bacteria. This DNA polymerase also exhibits 3' to 5' exonuclease activity.</text>
</comment>
<dbReference type="CDD" id="cd18137">
    <property type="entry name" value="HLD_clamp_pol_III_gamma_tau"/>
    <property type="match status" value="1"/>
</dbReference>
<evidence type="ECO:0000256" key="12">
    <source>
        <dbReference type="SAM" id="MobiDB-lite"/>
    </source>
</evidence>
<evidence type="ECO:0000256" key="9">
    <source>
        <dbReference type="ARBA" id="ARBA00022932"/>
    </source>
</evidence>
<feature type="region of interest" description="Disordered" evidence="12">
    <location>
        <begin position="614"/>
        <end position="638"/>
    </location>
</feature>
<dbReference type="Gene3D" id="1.10.8.60">
    <property type="match status" value="1"/>
</dbReference>
<dbReference type="AlphaFoldDB" id="A0A6C2YH49"/>
<dbReference type="GO" id="GO:0046872">
    <property type="term" value="F:metal ion binding"/>
    <property type="evidence" value="ECO:0007669"/>
    <property type="project" value="UniProtKB-KW"/>
</dbReference>
<dbReference type="SMART" id="SM00382">
    <property type="entry name" value="AAA"/>
    <property type="match status" value="1"/>
</dbReference>
<keyword evidence="5" id="KW-0479">Metal-binding</keyword>
<dbReference type="GO" id="GO:0009360">
    <property type="term" value="C:DNA polymerase III complex"/>
    <property type="evidence" value="ECO:0007669"/>
    <property type="project" value="InterPro"/>
</dbReference>
<dbReference type="CDD" id="cd00009">
    <property type="entry name" value="AAA"/>
    <property type="match status" value="1"/>
</dbReference>
<keyword evidence="7" id="KW-0862">Zinc</keyword>
<dbReference type="EC" id="2.7.7.7" evidence="11"/>
<dbReference type="EMBL" id="LR593887">
    <property type="protein sequence ID" value="VTR97114.1"/>
    <property type="molecule type" value="Genomic_DNA"/>
</dbReference>
<sequence>MAERKTAGAKSGSQPGSYTVVARRYRPQQFADLVGQEAVAQALTNALKSNRVAHAYLFTGARGTGKTSTARILAKALNCVNGPTPTPCDQCERCLSIAAGEDIDVLEIDGASNRGINEIREIRQNIHTRPSRSNYKIYIVDEVHMLTKEAFNALLKTLEEPPAHVKFLFATTEVVKIPITILSRCQRFDFSTIAAPRIFDRLRQVVDAEGMQADDDALHLVARRANGSMRDAQSLLDQLLAYGSEKLDVARIHQMLGTASDERVIGLAESILTKNVKGAIEQLNQCAEEGLQWGELLDQLIEHWRGLMLIQAGGPDIVGLTATPTQRQMLEKQAQRITLDTTLAGLDVLTTARSRLRLTNHGLIVMEMAVVRLARLDEILAVPQLMAMLGQSGGGPPGAIPRPATQGATLGTAAGGSRENSAKKSIPPAERQANQPTIGMPIAQSGGTPGSVASATTISSPTTVPTASAESANGGQPLPTPDWVREIWPKVIEKIGMLNGIRLSRGGLPAISGPNSLVLRFPSRYNLDGEYWKHPEQTQRLEAALKTVTHRDWVIRIETSVAESSNRSGTESESEPVPMSAPSLRDTQRETMSLPLLQKAVDILGASLLRVDPGFGTAADPNKVRRTIDPLDAIDGSD</sequence>
<dbReference type="KEGG" id="tim:GMBLW1_31120"/>
<dbReference type="SUPFAM" id="SSF48019">
    <property type="entry name" value="post-AAA+ oligomerization domain-like"/>
    <property type="match status" value="1"/>
</dbReference>
<dbReference type="InterPro" id="IPR003593">
    <property type="entry name" value="AAA+_ATPase"/>
</dbReference>
<feature type="compositionally biased region" description="Low complexity" evidence="12">
    <location>
        <begin position="401"/>
        <end position="416"/>
    </location>
</feature>
<dbReference type="InterPro" id="IPR027417">
    <property type="entry name" value="P-loop_NTPase"/>
</dbReference>
<accession>A0A6C2YH49</accession>
<gene>
    <name evidence="11" type="primary">dnaX</name>
    <name evidence="14" type="ORF">GMBLW1_31120</name>
</gene>
<keyword evidence="9 11" id="KW-0239">DNA-directed DNA polymerase</keyword>
<dbReference type="InterPro" id="IPR008921">
    <property type="entry name" value="DNA_pol3_clamp-load_cplx_C"/>
</dbReference>
<evidence type="ECO:0000256" key="2">
    <source>
        <dbReference type="ARBA" id="ARBA00022679"/>
    </source>
</evidence>
<comment type="subunit">
    <text evidence="11">DNA polymerase III contains a core (composed of alpha, epsilon and theta chains) that associates with a tau subunit. This core dimerizes to form the POLIII' complex. PolIII' associates with the gamma complex (composed of gamma, delta, delta', psi and chi chains) and with the beta chain to form the complete DNA polymerase III complex.</text>
</comment>
<dbReference type="InterPro" id="IPR022754">
    <property type="entry name" value="DNA_pol_III_gamma-3"/>
</dbReference>
<dbReference type="PANTHER" id="PTHR11669:SF0">
    <property type="entry name" value="PROTEIN STICHEL-LIKE 2"/>
    <property type="match status" value="1"/>
</dbReference>
<reference evidence="14" key="1">
    <citation type="submission" date="2019-04" db="EMBL/GenBank/DDBJ databases">
        <authorList>
            <consortium name="Science for Life Laboratories"/>
        </authorList>
    </citation>
    <scope>NUCLEOTIDE SEQUENCE</scope>
    <source>
        <strain evidence="14">MBLW1</strain>
    </source>
</reference>
<keyword evidence="8 11" id="KW-0067">ATP-binding</keyword>
<comment type="similarity">
    <text evidence="1 11">Belongs to the DnaX/STICHEL family.</text>
</comment>
<evidence type="ECO:0000256" key="11">
    <source>
        <dbReference type="RuleBase" id="RU364063"/>
    </source>
</evidence>
<name>A0A6C2YH49_9BACT</name>
<dbReference type="RefSeq" id="WP_162656014.1">
    <property type="nucleotide sequence ID" value="NZ_LR593887.1"/>
</dbReference>
<evidence type="ECO:0000256" key="3">
    <source>
        <dbReference type="ARBA" id="ARBA00022695"/>
    </source>
</evidence>
<dbReference type="Proteomes" id="UP000464378">
    <property type="component" value="Chromosome"/>
</dbReference>
<feature type="region of interest" description="Disordered" evidence="12">
    <location>
        <begin position="393"/>
        <end position="481"/>
    </location>
</feature>
<protein>
    <recommendedName>
        <fullName evidence="11">DNA polymerase III subunit gamma/tau</fullName>
        <ecNumber evidence="11">2.7.7.7</ecNumber>
    </recommendedName>
</protein>
<comment type="catalytic activity">
    <reaction evidence="10 11">
        <text>DNA(n) + a 2'-deoxyribonucleoside 5'-triphosphate = DNA(n+1) + diphosphate</text>
        <dbReference type="Rhea" id="RHEA:22508"/>
        <dbReference type="Rhea" id="RHEA-COMP:17339"/>
        <dbReference type="Rhea" id="RHEA-COMP:17340"/>
        <dbReference type="ChEBI" id="CHEBI:33019"/>
        <dbReference type="ChEBI" id="CHEBI:61560"/>
        <dbReference type="ChEBI" id="CHEBI:173112"/>
        <dbReference type="EC" id="2.7.7.7"/>
    </reaction>
</comment>
<evidence type="ECO:0000256" key="8">
    <source>
        <dbReference type="ARBA" id="ARBA00022840"/>
    </source>
</evidence>
<proteinExistence type="inferred from homology"/>
<feature type="domain" description="AAA+ ATPase" evidence="13">
    <location>
        <begin position="52"/>
        <end position="194"/>
    </location>
</feature>
<evidence type="ECO:0000256" key="10">
    <source>
        <dbReference type="ARBA" id="ARBA00049244"/>
    </source>
</evidence>
<dbReference type="Pfam" id="PF13177">
    <property type="entry name" value="DNA_pol3_delta2"/>
    <property type="match status" value="1"/>
</dbReference>
<dbReference type="InterPro" id="IPR045085">
    <property type="entry name" value="HLD_clamp_pol_III_gamma_tau"/>
</dbReference>
<dbReference type="EMBL" id="LR586016">
    <property type="protein sequence ID" value="VIP00848.1"/>
    <property type="molecule type" value="Genomic_DNA"/>
</dbReference>
<keyword evidence="2 11" id="KW-0808">Transferase</keyword>
<evidence type="ECO:0000256" key="1">
    <source>
        <dbReference type="ARBA" id="ARBA00006360"/>
    </source>
</evidence>
<dbReference type="GO" id="GO:0003677">
    <property type="term" value="F:DNA binding"/>
    <property type="evidence" value="ECO:0007669"/>
    <property type="project" value="InterPro"/>
</dbReference>
<dbReference type="Gene3D" id="3.40.50.300">
    <property type="entry name" value="P-loop containing nucleotide triphosphate hydrolases"/>
    <property type="match status" value="1"/>
</dbReference>
<dbReference type="InterPro" id="IPR012763">
    <property type="entry name" value="DNA_pol_III_sug/sutau_N"/>
</dbReference>
<dbReference type="Pfam" id="PF22608">
    <property type="entry name" value="DNAX_ATPase_lid"/>
    <property type="match status" value="1"/>
</dbReference>
<dbReference type="Gene3D" id="1.20.272.10">
    <property type="match status" value="1"/>
</dbReference>
<dbReference type="FunFam" id="1.10.8.60:FF:000013">
    <property type="entry name" value="DNA polymerase III subunit gamma/tau"/>
    <property type="match status" value="1"/>
</dbReference>
<keyword evidence="4 11" id="KW-0235">DNA replication</keyword>
<evidence type="ECO:0000256" key="7">
    <source>
        <dbReference type="ARBA" id="ARBA00022833"/>
    </source>
</evidence>
<evidence type="ECO:0000259" key="13">
    <source>
        <dbReference type="SMART" id="SM00382"/>
    </source>
</evidence>
<feature type="region of interest" description="Disordered" evidence="12">
    <location>
        <begin position="562"/>
        <end position="587"/>
    </location>
</feature>
<dbReference type="GO" id="GO:0006261">
    <property type="term" value="P:DNA-templated DNA replication"/>
    <property type="evidence" value="ECO:0007669"/>
    <property type="project" value="TreeGrafter"/>
</dbReference>
<organism evidence="14">
    <name type="scientific">Tuwongella immobilis</name>
    <dbReference type="NCBI Taxonomy" id="692036"/>
    <lineage>
        <taxon>Bacteria</taxon>
        <taxon>Pseudomonadati</taxon>
        <taxon>Planctomycetota</taxon>
        <taxon>Planctomycetia</taxon>
        <taxon>Gemmatales</taxon>
        <taxon>Gemmataceae</taxon>
        <taxon>Tuwongella</taxon>
    </lineage>
</organism>
<evidence type="ECO:0000313" key="14">
    <source>
        <dbReference type="EMBL" id="VIP00848.1"/>
    </source>
</evidence>
<evidence type="ECO:0000256" key="6">
    <source>
        <dbReference type="ARBA" id="ARBA00022741"/>
    </source>
</evidence>
<dbReference type="SUPFAM" id="SSF52540">
    <property type="entry name" value="P-loop containing nucleoside triphosphate hydrolases"/>
    <property type="match status" value="1"/>
</dbReference>
<dbReference type="GO" id="GO:0003887">
    <property type="term" value="F:DNA-directed DNA polymerase activity"/>
    <property type="evidence" value="ECO:0007669"/>
    <property type="project" value="UniProtKB-KW"/>
</dbReference>
<feature type="compositionally biased region" description="Polar residues" evidence="12">
    <location>
        <begin position="451"/>
        <end position="474"/>
    </location>
</feature>
<evidence type="ECO:0000313" key="15">
    <source>
        <dbReference type="Proteomes" id="UP000464378"/>
    </source>
</evidence>
<keyword evidence="3 11" id="KW-0548">Nucleotidyltransferase</keyword>
<keyword evidence="6 11" id="KW-0547">Nucleotide-binding</keyword>
<dbReference type="InParanoid" id="A0A6C2YH49"/>
<dbReference type="InterPro" id="IPR050238">
    <property type="entry name" value="DNA_Rep/Repair_Clamp_Loader"/>
</dbReference>
<dbReference type="NCBIfam" id="NF004046">
    <property type="entry name" value="PRK05563.1"/>
    <property type="match status" value="1"/>
</dbReference>
<evidence type="ECO:0000256" key="4">
    <source>
        <dbReference type="ARBA" id="ARBA00022705"/>
    </source>
</evidence>